<comment type="caution">
    <text evidence="1">The sequence shown here is derived from an EMBL/GenBank/DDBJ whole genome shotgun (WGS) entry which is preliminary data.</text>
</comment>
<accession>A0A4C1YTJ8</accession>
<protein>
    <submittedName>
        <fullName evidence="1">Uncharacterized protein</fullName>
    </submittedName>
</protein>
<dbReference type="EMBL" id="BGZK01001431">
    <property type="protein sequence ID" value="GBP79801.1"/>
    <property type="molecule type" value="Genomic_DNA"/>
</dbReference>
<evidence type="ECO:0000313" key="1">
    <source>
        <dbReference type="EMBL" id="GBP79801.1"/>
    </source>
</evidence>
<dbReference type="AlphaFoldDB" id="A0A4C1YTJ8"/>
<sequence>MEIQHPPNTESNIMEGLQNCSRVGCVRPLSLFFSDASADGVEERYLSLAPQAERLGRSCLSIACSALSLAHSAQAERDNAFSCVQQAFIDL</sequence>
<name>A0A4C1YTJ8_EUMVA</name>
<organism evidence="1 2">
    <name type="scientific">Eumeta variegata</name>
    <name type="common">Bagworm moth</name>
    <name type="synonym">Eumeta japonica</name>
    <dbReference type="NCBI Taxonomy" id="151549"/>
    <lineage>
        <taxon>Eukaryota</taxon>
        <taxon>Metazoa</taxon>
        <taxon>Ecdysozoa</taxon>
        <taxon>Arthropoda</taxon>
        <taxon>Hexapoda</taxon>
        <taxon>Insecta</taxon>
        <taxon>Pterygota</taxon>
        <taxon>Neoptera</taxon>
        <taxon>Endopterygota</taxon>
        <taxon>Lepidoptera</taxon>
        <taxon>Glossata</taxon>
        <taxon>Ditrysia</taxon>
        <taxon>Tineoidea</taxon>
        <taxon>Psychidae</taxon>
        <taxon>Oiketicinae</taxon>
        <taxon>Eumeta</taxon>
    </lineage>
</organism>
<keyword evidence="2" id="KW-1185">Reference proteome</keyword>
<dbReference type="Proteomes" id="UP000299102">
    <property type="component" value="Unassembled WGS sequence"/>
</dbReference>
<gene>
    <name evidence="1" type="ORF">EVAR_56857_1</name>
</gene>
<proteinExistence type="predicted"/>
<reference evidence="1 2" key="1">
    <citation type="journal article" date="2019" name="Commun. Biol.">
        <title>The bagworm genome reveals a unique fibroin gene that provides high tensile strength.</title>
        <authorList>
            <person name="Kono N."/>
            <person name="Nakamura H."/>
            <person name="Ohtoshi R."/>
            <person name="Tomita M."/>
            <person name="Numata K."/>
            <person name="Arakawa K."/>
        </authorList>
    </citation>
    <scope>NUCLEOTIDE SEQUENCE [LARGE SCALE GENOMIC DNA]</scope>
</reference>
<evidence type="ECO:0000313" key="2">
    <source>
        <dbReference type="Proteomes" id="UP000299102"/>
    </source>
</evidence>